<proteinExistence type="predicted"/>
<keyword evidence="3" id="KW-1185">Reference proteome</keyword>
<evidence type="ECO:0000256" key="1">
    <source>
        <dbReference type="SAM" id="MobiDB-lite"/>
    </source>
</evidence>
<accession>A0ABY7FFL1</accession>
<feature type="compositionally biased region" description="Basic and acidic residues" evidence="1">
    <location>
        <begin position="86"/>
        <end position="98"/>
    </location>
</feature>
<dbReference type="Proteomes" id="UP001164746">
    <property type="component" value="Chromosome 11"/>
</dbReference>
<reference evidence="2" key="1">
    <citation type="submission" date="2022-11" db="EMBL/GenBank/DDBJ databases">
        <title>Centuries of genome instability and evolution in soft-shell clam transmissible cancer (bioRxiv).</title>
        <authorList>
            <person name="Hart S.F.M."/>
            <person name="Yonemitsu M.A."/>
            <person name="Giersch R.M."/>
            <person name="Beal B.F."/>
            <person name="Arriagada G."/>
            <person name="Davis B.W."/>
            <person name="Ostrander E.A."/>
            <person name="Goff S.P."/>
            <person name="Metzger M.J."/>
        </authorList>
    </citation>
    <scope>NUCLEOTIDE SEQUENCE</scope>
    <source>
        <strain evidence="2">MELC-2E11</strain>
        <tissue evidence="2">Siphon/mantle</tissue>
    </source>
</reference>
<feature type="compositionally biased region" description="Basic residues" evidence="1">
    <location>
        <begin position="28"/>
        <end position="37"/>
    </location>
</feature>
<protein>
    <submittedName>
        <fullName evidence="2">Uncharacterized protein</fullName>
    </submittedName>
</protein>
<feature type="compositionally biased region" description="Basic and acidic residues" evidence="1">
    <location>
        <begin position="61"/>
        <end position="75"/>
    </location>
</feature>
<feature type="compositionally biased region" description="Low complexity" evidence="1">
    <location>
        <begin position="38"/>
        <end position="47"/>
    </location>
</feature>
<dbReference type="EMBL" id="CP111022">
    <property type="protein sequence ID" value="WAR20174.1"/>
    <property type="molecule type" value="Genomic_DNA"/>
</dbReference>
<feature type="region of interest" description="Disordered" evidence="1">
    <location>
        <begin position="529"/>
        <end position="603"/>
    </location>
</feature>
<evidence type="ECO:0000313" key="3">
    <source>
        <dbReference type="Proteomes" id="UP001164746"/>
    </source>
</evidence>
<feature type="region of interest" description="Disordered" evidence="1">
    <location>
        <begin position="1"/>
        <end position="138"/>
    </location>
</feature>
<gene>
    <name evidence="2" type="ORF">MAR_002012</name>
</gene>
<sequence length="603" mass="67753">MGCGSSSTAVKEIDIRRSPSAASSNSGARRKKQKRKSSSSSSSSSSSDDSRRHASRHKSHDKSEKGKDSFGKENEVLESNNAPASKPDENENIKDQEVSKVVTLQQNDDVEDKDDATKHEAEDNIAGDVEGGTVGKTELSHDELQAETFITGNYRRDEQDTKKIVNSSEFEQQEEEQRVERGFDPLTIPEMEVSQNVPKYTVLDIVEHNKTAGTAEWFRLGAKVYNQTIMYPIIEKRLNQGKEYFEYDCFTSYPPLKARYYGVTRRELRAVLAACHIGTHVPVPRDIYLASLLEGVVAALEELKVSETETEHFVSDFRDQLLRWKEQYPKHDVGNELPPAGRDPNAEPFPLPPAIMANPLVFQPWAQESKFDTELADDIWDNSPNHFSDLCSNSHEIFASQVAHGHDPEGAVPLDLTIDGAVAWFEVELDLVKNDNTTPEQDEIWQTRATRNDLDDEKRMERRRIKIGKILTTRHEWEPEKVQPFTGFANLLKAHWETFQNLCNQEWNPKPPKEIPDVSQSWIIARASADRTRKQQEPEGQANVSGSDQIDAKPQSPGNDPALAPGQSEAERLVLDGAAPEMETMDSGLDLECPDTQSTARSV</sequence>
<evidence type="ECO:0000313" key="2">
    <source>
        <dbReference type="EMBL" id="WAR20174.1"/>
    </source>
</evidence>
<name>A0ABY7FFL1_MYAAR</name>
<organism evidence="2 3">
    <name type="scientific">Mya arenaria</name>
    <name type="common">Soft-shell clam</name>
    <dbReference type="NCBI Taxonomy" id="6604"/>
    <lineage>
        <taxon>Eukaryota</taxon>
        <taxon>Metazoa</taxon>
        <taxon>Spiralia</taxon>
        <taxon>Lophotrochozoa</taxon>
        <taxon>Mollusca</taxon>
        <taxon>Bivalvia</taxon>
        <taxon>Autobranchia</taxon>
        <taxon>Heteroconchia</taxon>
        <taxon>Euheterodonta</taxon>
        <taxon>Imparidentia</taxon>
        <taxon>Neoheterodontei</taxon>
        <taxon>Myida</taxon>
        <taxon>Myoidea</taxon>
        <taxon>Myidae</taxon>
        <taxon>Mya</taxon>
    </lineage>
</organism>